<comment type="caution">
    <text evidence="7">The sequence shown here is derived from an EMBL/GenBank/DDBJ whole genome shotgun (WGS) entry which is preliminary data.</text>
</comment>
<dbReference type="InterPro" id="IPR000620">
    <property type="entry name" value="EamA_dom"/>
</dbReference>
<evidence type="ECO:0000256" key="3">
    <source>
        <dbReference type="ARBA" id="ARBA00022989"/>
    </source>
</evidence>
<feature type="transmembrane region" description="Helical" evidence="5">
    <location>
        <begin position="243"/>
        <end position="262"/>
    </location>
</feature>
<keyword evidence="4 5" id="KW-0472">Membrane</keyword>
<evidence type="ECO:0000313" key="8">
    <source>
        <dbReference type="EMBL" id="CAL1126493.1"/>
    </source>
</evidence>
<name>A0A9P1BIJ8_9DINO</name>
<evidence type="ECO:0000259" key="6">
    <source>
        <dbReference type="Pfam" id="PF00892"/>
    </source>
</evidence>
<organism evidence="7">
    <name type="scientific">Cladocopium goreaui</name>
    <dbReference type="NCBI Taxonomy" id="2562237"/>
    <lineage>
        <taxon>Eukaryota</taxon>
        <taxon>Sar</taxon>
        <taxon>Alveolata</taxon>
        <taxon>Dinophyceae</taxon>
        <taxon>Suessiales</taxon>
        <taxon>Symbiodiniaceae</taxon>
        <taxon>Cladocopium</taxon>
    </lineage>
</organism>
<dbReference type="PANTHER" id="PTHR23051:SF0">
    <property type="entry name" value="SOLUTE CARRIER FAMILY 35 MEMBER F5"/>
    <property type="match status" value="1"/>
</dbReference>
<evidence type="ECO:0000256" key="1">
    <source>
        <dbReference type="ARBA" id="ARBA00004141"/>
    </source>
</evidence>
<evidence type="ECO:0000256" key="5">
    <source>
        <dbReference type="SAM" id="Phobius"/>
    </source>
</evidence>
<dbReference type="AlphaFoldDB" id="A0A9P1BIJ8"/>
<keyword evidence="3 5" id="KW-1133">Transmembrane helix</keyword>
<evidence type="ECO:0000256" key="4">
    <source>
        <dbReference type="ARBA" id="ARBA00023136"/>
    </source>
</evidence>
<accession>A0A9P1BIJ8</accession>
<dbReference type="OrthoDB" id="1436450at2759"/>
<reference evidence="7" key="1">
    <citation type="submission" date="2022-10" db="EMBL/GenBank/DDBJ databases">
        <authorList>
            <person name="Chen Y."/>
            <person name="Dougan E. K."/>
            <person name="Chan C."/>
            <person name="Rhodes N."/>
            <person name="Thang M."/>
        </authorList>
    </citation>
    <scope>NUCLEOTIDE SEQUENCE</scope>
</reference>
<sequence length="284" mass="30965">MLKVWCQRFSAIDRQSCRPHYLSAGHLICCRISTQDNNLFPEKFQQRCFQMPSQVTIRTEPMLTGGRDSHLRCLDLLGRSSPYFLQALAEDVVLKVLGIVLCMAGNAATLLGNDSQANQKGELSGDILCLIAAMLYAVYTTVLSSLVQPQFSMAMLFGVIGLCILLLASPFVFAFKHEALSQMTPEVFGLLIFNGLFDNVLSQFAWAKAVQLTSPTTATVGLSLTIPLSVLADVLRQKYLTPWTLVAALLVISGFLSVTYASKPATAAATPEVRVEGGRPRLIS</sequence>
<dbReference type="Pfam" id="PF00892">
    <property type="entry name" value="EamA"/>
    <property type="match status" value="1"/>
</dbReference>
<dbReference type="InterPro" id="IPR037185">
    <property type="entry name" value="EmrE-like"/>
</dbReference>
<dbReference type="EMBL" id="CAMXCT020000054">
    <property type="protein sequence ID" value="CAL1126493.1"/>
    <property type="molecule type" value="Genomic_DNA"/>
</dbReference>
<dbReference type="GO" id="GO:0016020">
    <property type="term" value="C:membrane"/>
    <property type="evidence" value="ECO:0007669"/>
    <property type="project" value="UniProtKB-SubCell"/>
</dbReference>
<keyword evidence="10" id="KW-1185">Reference proteome</keyword>
<dbReference type="PANTHER" id="PTHR23051">
    <property type="entry name" value="SOLUTE CARRIER FAMILY 35, MEMBER F5"/>
    <property type="match status" value="1"/>
</dbReference>
<feature type="transmembrane region" description="Helical" evidence="5">
    <location>
        <begin position="153"/>
        <end position="175"/>
    </location>
</feature>
<feature type="domain" description="EamA" evidence="6">
    <location>
        <begin position="124"/>
        <end position="258"/>
    </location>
</feature>
<comment type="subcellular location">
    <subcellularLocation>
        <location evidence="1">Membrane</location>
        <topology evidence="1">Multi-pass membrane protein</topology>
    </subcellularLocation>
</comment>
<keyword evidence="2 5" id="KW-0812">Transmembrane</keyword>
<dbReference type="Proteomes" id="UP001152797">
    <property type="component" value="Unassembled WGS sequence"/>
</dbReference>
<dbReference type="SUPFAM" id="SSF103481">
    <property type="entry name" value="Multidrug resistance efflux transporter EmrE"/>
    <property type="match status" value="1"/>
</dbReference>
<evidence type="ECO:0000313" key="7">
    <source>
        <dbReference type="EMBL" id="CAI3973118.1"/>
    </source>
</evidence>
<feature type="transmembrane region" description="Helical" evidence="5">
    <location>
        <begin position="212"/>
        <end position="231"/>
    </location>
</feature>
<evidence type="ECO:0000313" key="10">
    <source>
        <dbReference type="Proteomes" id="UP001152797"/>
    </source>
</evidence>
<dbReference type="EMBL" id="CAMXCT010000054">
    <property type="protein sequence ID" value="CAI3973118.1"/>
    <property type="molecule type" value="Genomic_DNA"/>
</dbReference>
<dbReference type="EMBL" id="CAMXCT030000054">
    <property type="protein sequence ID" value="CAL4760430.1"/>
    <property type="molecule type" value="Genomic_DNA"/>
</dbReference>
<gene>
    <name evidence="7" type="ORF">C1SCF055_LOCUS1642</name>
</gene>
<feature type="transmembrane region" description="Helical" evidence="5">
    <location>
        <begin position="123"/>
        <end position="147"/>
    </location>
</feature>
<evidence type="ECO:0000256" key="2">
    <source>
        <dbReference type="ARBA" id="ARBA00022692"/>
    </source>
</evidence>
<evidence type="ECO:0000313" key="9">
    <source>
        <dbReference type="EMBL" id="CAL4760430.1"/>
    </source>
</evidence>
<reference evidence="8" key="2">
    <citation type="submission" date="2024-04" db="EMBL/GenBank/DDBJ databases">
        <authorList>
            <person name="Chen Y."/>
            <person name="Shah S."/>
            <person name="Dougan E. K."/>
            <person name="Thang M."/>
            <person name="Chan C."/>
        </authorList>
    </citation>
    <scope>NUCLEOTIDE SEQUENCE [LARGE SCALE GENOMIC DNA]</scope>
</reference>
<protein>
    <submittedName>
        <fullName evidence="9">Uncharacterized vacuolar membrane protein YML018C</fullName>
    </submittedName>
</protein>
<feature type="transmembrane region" description="Helical" evidence="5">
    <location>
        <begin position="187"/>
        <end position="206"/>
    </location>
</feature>
<proteinExistence type="predicted"/>